<dbReference type="EMBL" id="NSIT01000082">
    <property type="protein sequence ID" value="PJE79261.1"/>
    <property type="molecule type" value="Genomic_DNA"/>
</dbReference>
<accession>A0A2H9T7Q2</accession>
<name>A0A2H9T7Q2_9ZZZZ</name>
<protein>
    <submittedName>
        <fullName evidence="1">Uncharacterized protein</fullName>
    </submittedName>
</protein>
<proteinExistence type="predicted"/>
<dbReference type="InterPro" id="IPR027417">
    <property type="entry name" value="P-loop_NTPase"/>
</dbReference>
<dbReference type="AlphaFoldDB" id="A0A2H9T7Q2"/>
<dbReference type="Gene3D" id="3.40.50.300">
    <property type="entry name" value="P-loop containing nucleotide triphosphate hydrolases"/>
    <property type="match status" value="1"/>
</dbReference>
<dbReference type="SUPFAM" id="SSF52540">
    <property type="entry name" value="P-loop containing nucleoside triphosphate hydrolases"/>
    <property type="match status" value="1"/>
</dbReference>
<organism evidence="1">
    <name type="scientific">invertebrate metagenome</name>
    <dbReference type="NCBI Taxonomy" id="1711999"/>
    <lineage>
        <taxon>unclassified sequences</taxon>
        <taxon>metagenomes</taxon>
        <taxon>organismal metagenomes</taxon>
    </lineage>
</organism>
<evidence type="ECO:0000313" key="1">
    <source>
        <dbReference type="EMBL" id="PJE79261.1"/>
    </source>
</evidence>
<comment type="caution">
    <text evidence="1">The sequence shown here is derived from an EMBL/GenBank/DDBJ whole genome shotgun (WGS) entry which is preliminary data.</text>
</comment>
<sequence>MKQTGIRDLALDDWIGRRYRRPLSDGERNRLDVMRALTEPQKSLCLLDTPLSGLSEEGKITFMDAVIETFNNIHSEPKTLIFSTLPQENIHTSNIDFVLDLNLIKTEIIAGIVQRTVELKQQRYSSL</sequence>
<reference evidence="1" key="1">
    <citation type="journal article" date="2017" name="Appl. Environ. Microbiol.">
        <title>Molecular characterization of an Endozoicomonas-like organism causing infection in king scallop Pecten maximus L.</title>
        <authorList>
            <person name="Cano I."/>
            <person name="van Aerle R."/>
            <person name="Ross S."/>
            <person name="Verner-Jeffreys D.W."/>
            <person name="Paley R.K."/>
            <person name="Rimmer G."/>
            <person name="Ryder D."/>
            <person name="Hooper P."/>
            <person name="Stone D."/>
            <person name="Feist S.W."/>
        </authorList>
    </citation>
    <scope>NUCLEOTIDE SEQUENCE</scope>
</reference>
<gene>
    <name evidence="1" type="ORF">CI610_01774</name>
</gene>